<dbReference type="CDD" id="cd00143">
    <property type="entry name" value="PP2Cc"/>
    <property type="match status" value="1"/>
</dbReference>
<dbReference type="InterPro" id="IPR001932">
    <property type="entry name" value="PPM-type_phosphatase-like_dom"/>
</dbReference>
<evidence type="ECO:0000313" key="2">
    <source>
        <dbReference type="EMBL" id="KXZ39604.1"/>
    </source>
</evidence>
<dbReference type="InterPro" id="IPR015655">
    <property type="entry name" value="PP2C"/>
</dbReference>
<dbReference type="NCBIfam" id="NF033484">
    <property type="entry name" value="Stp1_PP2C_phos"/>
    <property type="match status" value="1"/>
</dbReference>
<dbReference type="STRING" id="1121328.JWYL7_0679"/>
<comment type="caution">
    <text evidence="2">The sequence shown here is derived from an EMBL/GenBank/DDBJ whole genome shotgun (WGS) entry which is preliminary data.</text>
</comment>
<keyword evidence="5" id="KW-1185">Reference proteome</keyword>
<reference evidence="2 4" key="1">
    <citation type="submission" date="2016-02" db="EMBL/GenBank/DDBJ databases">
        <title>Draft genome sequence for Clostridium paradoxum JW-YL-7.</title>
        <authorList>
            <person name="Utturkar S.M."/>
            <person name="Lancaster A."/>
            <person name="Poole F.L."/>
            <person name="Adams M.W."/>
            <person name="Brown S.D."/>
        </authorList>
    </citation>
    <scope>NUCLEOTIDE SEQUENCE [LARGE SCALE GENOMIC DNA]</scope>
    <source>
        <strain evidence="2 4">JW-YL-7</strain>
    </source>
</reference>
<dbReference type="InterPro" id="IPR036457">
    <property type="entry name" value="PPM-type-like_dom_sf"/>
</dbReference>
<evidence type="ECO:0000259" key="1">
    <source>
        <dbReference type="PROSITE" id="PS51746"/>
    </source>
</evidence>
<dbReference type="Proteomes" id="UP000323392">
    <property type="component" value="Unassembled WGS sequence"/>
</dbReference>
<sequence>MKHYALSDIGKVRKLNEDYFGFDKIKIKDKHIHVYTVADGMGGHNKGEVASKLAVETLLDYIRKNIAYIDNLDNKSITNLLKKSYEFVNKLIYNLSIEDEKFSGMGTTLTTCVIYEKTMYTANVGDSRCYLYNDNKLTQITKDHSLVQELIEKRLIDEEKARTHPQRHIITRAIGTDKFVELDIYINHVKENSKILLTTDGLTNYVSDKQIVSNISDDIEKCCFKLVELANQNGGRDNITIICISI</sequence>
<dbReference type="GO" id="GO:0004722">
    <property type="term" value="F:protein serine/threonine phosphatase activity"/>
    <property type="evidence" value="ECO:0007669"/>
    <property type="project" value="InterPro"/>
</dbReference>
<name>A0A150FPQ6_CLOPD</name>
<dbReference type="SMART" id="SM00331">
    <property type="entry name" value="PP2C_SIG"/>
    <property type="match status" value="1"/>
</dbReference>
<proteinExistence type="predicted"/>
<accession>A0A150FPQ6</accession>
<feature type="domain" description="PPM-type phosphatase" evidence="1">
    <location>
        <begin position="2"/>
        <end position="246"/>
    </location>
</feature>
<dbReference type="EMBL" id="FRBG01000008">
    <property type="protein sequence ID" value="SHK96304.1"/>
    <property type="molecule type" value="Genomic_DNA"/>
</dbReference>
<evidence type="ECO:0000313" key="4">
    <source>
        <dbReference type="Proteomes" id="UP000092605"/>
    </source>
</evidence>
<dbReference type="Proteomes" id="UP000092605">
    <property type="component" value="Unassembled WGS sequence"/>
</dbReference>
<protein>
    <submittedName>
        <fullName evidence="3">Protein phosphatase</fullName>
    </submittedName>
    <submittedName>
        <fullName evidence="2">Protein serine/threonine phosphatase</fullName>
    </submittedName>
</protein>
<evidence type="ECO:0000313" key="3">
    <source>
        <dbReference type="EMBL" id="SHK96304.1"/>
    </source>
</evidence>
<gene>
    <name evidence="2" type="ORF">JWYL7_0679</name>
    <name evidence="3" type="ORF">SAMN05661008_01203</name>
</gene>
<dbReference type="PATRIC" id="fig|1121328.3.peg.683"/>
<dbReference type="AlphaFoldDB" id="A0A150FPQ6"/>
<dbReference type="PROSITE" id="PS51746">
    <property type="entry name" value="PPM_2"/>
    <property type="match status" value="1"/>
</dbReference>
<dbReference type="SMART" id="SM00332">
    <property type="entry name" value="PP2Cc"/>
    <property type="match status" value="1"/>
</dbReference>
<dbReference type="EMBL" id="LSFY01000001">
    <property type="protein sequence ID" value="KXZ39604.1"/>
    <property type="molecule type" value="Genomic_DNA"/>
</dbReference>
<evidence type="ECO:0000313" key="5">
    <source>
        <dbReference type="Proteomes" id="UP000323392"/>
    </source>
</evidence>
<reference evidence="3 5" key="2">
    <citation type="submission" date="2016-11" db="EMBL/GenBank/DDBJ databases">
        <authorList>
            <person name="Varghese N."/>
            <person name="Submissions S."/>
        </authorList>
    </citation>
    <scope>NUCLEOTIDE SEQUENCE [LARGE SCALE GENOMIC DNA]</scope>
    <source>
        <strain evidence="3 5">DSM 7308</strain>
    </source>
</reference>
<dbReference type="OrthoDB" id="9801841at2"/>
<dbReference type="PANTHER" id="PTHR47992">
    <property type="entry name" value="PROTEIN PHOSPHATASE"/>
    <property type="match status" value="1"/>
</dbReference>
<dbReference type="SUPFAM" id="SSF81606">
    <property type="entry name" value="PP2C-like"/>
    <property type="match status" value="1"/>
</dbReference>
<organism evidence="2 4">
    <name type="scientific">Alkalithermobacter thermoalcaliphilus JW-YL-7 = DSM 7308</name>
    <dbReference type="NCBI Taxonomy" id="1121328"/>
    <lineage>
        <taxon>Bacteria</taxon>
        <taxon>Bacillati</taxon>
        <taxon>Bacillota</taxon>
        <taxon>Clostridia</taxon>
        <taxon>Peptostreptococcales</taxon>
        <taxon>Tepidibacteraceae</taxon>
        <taxon>Alkalithermobacter</taxon>
    </lineage>
</organism>
<dbReference type="Pfam" id="PF00481">
    <property type="entry name" value="PP2C"/>
    <property type="match status" value="1"/>
</dbReference>
<dbReference type="RefSeq" id="WP_066069078.1">
    <property type="nucleotide sequence ID" value="NZ_FRBG01000008.1"/>
</dbReference>
<dbReference type="Gene3D" id="3.60.40.10">
    <property type="entry name" value="PPM-type phosphatase domain"/>
    <property type="match status" value="1"/>
</dbReference>